<protein>
    <recommendedName>
        <fullName evidence="2">RNase NYN domain-containing protein</fullName>
    </recommendedName>
</protein>
<gene>
    <name evidence="3" type="ORF">PFISCL1PPCAC_8598</name>
</gene>
<organism evidence="3 4">
    <name type="scientific">Pristionchus fissidentatus</name>
    <dbReference type="NCBI Taxonomy" id="1538716"/>
    <lineage>
        <taxon>Eukaryota</taxon>
        <taxon>Metazoa</taxon>
        <taxon>Ecdysozoa</taxon>
        <taxon>Nematoda</taxon>
        <taxon>Chromadorea</taxon>
        <taxon>Rhabditida</taxon>
        <taxon>Rhabditina</taxon>
        <taxon>Diplogasteromorpha</taxon>
        <taxon>Diplogasteroidea</taxon>
        <taxon>Neodiplogasteridae</taxon>
        <taxon>Pristionchus</taxon>
    </lineage>
</organism>
<evidence type="ECO:0000259" key="2">
    <source>
        <dbReference type="Pfam" id="PF11977"/>
    </source>
</evidence>
<feature type="non-terminal residue" evidence="3">
    <location>
        <position position="1"/>
    </location>
</feature>
<accession>A0AAV5VF28</accession>
<dbReference type="Gene3D" id="3.40.50.11980">
    <property type="match status" value="1"/>
</dbReference>
<sequence>PMSNVASLEDSYDDSDEEDEEDYGSEEGEYEECGSEEECADKEEVSEVGLTAVRTCSRVVDDGWMTPREGEVRRRVVIDGANLVHTGSAYSMRNRDPMLDLSTILAWIRFFLVNDFEVLTVLPQRYLRPTLMLHAEILKYLNQRGLLFVPNSLDAVSDDYIVLDLAAQAEGIVLSVDQYRDHCRSFPEVERAARLQRVSPLFKPALLEDDEWFHLTADGRHWLAYHTIAFEEQAGMGEEEWRGKFFSTPASNLRHDLAVEQRRRWSERRRAGMMEAIDSAIRQRMRHPPAYKDVITKTEVARQLRQKQQSEKEAEREQASLAHALREARLAERTMRRANDPELVD</sequence>
<evidence type="ECO:0000313" key="4">
    <source>
        <dbReference type="Proteomes" id="UP001432322"/>
    </source>
</evidence>
<dbReference type="Pfam" id="PF11977">
    <property type="entry name" value="RNase_Zc3h12a"/>
    <property type="match status" value="1"/>
</dbReference>
<feature type="region of interest" description="Disordered" evidence="1">
    <location>
        <begin position="1"/>
        <end position="41"/>
    </location>
</feature>
<reference evidence="3" key="1">
    <citation type="submission" date="2023-10" db="EMBL/GenBank/DDBJ databases">
        <title>Genome assembly of Pristionchus species.</title>
        <authorList>
            <person name="Yoshida K."/>
            <person name="Sommer R.J."/>
        </authorList>
    </citation>
    <scope>NUCLEOTIDE SEQUENCE</scope>
    <source>
        <strain evidence="3">RS5133</strain>
    </source>
</reference>
<name>A0AAV5VF28_9BILA</name>
<dbReference type="AlphaFoldDB" id="A0AAV5VF28"/>
<feature type="compositionally biased region" description="Acidic residues" evidence="1">
    <location>
        <begin position="10"/>
        <end position="41"/>
    </location>
</feature>
<dbReference type="EMBL" id="BTSY01000003">
    <property type="protein sequence ID" value="GMT17301.1"/>
    <property type="molecule type" value="Genomic_DNA"/>
</dbReference>
<evidence type="ECO:0000256" key="1">
    <source>
        <dbReference type="SAM" id="MobiDB-lite"/>
    </source>
</evidence>
<dbReference type="Proteomes" id="UP001432322">
    <property type="component" value="Unassembled WGS sequence"/>
</dbReference>
<keyword evidence="4" id="KW-1185">Reference proteome</keyword>
<proteinExistence type="predicted"/>
<feature type="region of interest" description="Disordered" evidence="1">
    <location>
        <begin position="302"/>
        <end position="345"/>
    </location>
</feature>
<comment type="caution">
    <text evidence="3">The sequence shown here is derived from an EMBL/GenBank/DDBJ whole genome shotgun (WGS) entry which is preliminary data.</text>
</comment>
<dbReference type="InterPro" id="IPR021869">
    <property type="entry name" value="RNase_Zc3h12_NYN"/>
</dbReference>
<feature type="domain" description="RNase NYN" evidence="2">
    <location>
        <begin position="73"/>
        <end position="204"/>
    </location>
</feature>
<evidence type="ECO:0000313" key="3">
    <source>
        <dbReference type="EMBL" id="GMT17301.1"/>
    </source>
</evidence>